<keyword evidence="1" id="KW-0106">Calcium</keyword>
<dbReference type="InterPro" id="IPR011992">
    <property type="entry name" value="EF-hand-dom_pair"/>
</dbReference>
<keyword evidence="4" id="KW-1185">Reference proteome</keyword>
<dbReference type="PROSITE" id="PS00018">
    <property type="entry name" value="EF_HAND_1"/>
    <property type="match status" value="1"/>
</dbReference>
<dbReference type="InterPro" id="IPR018247">
    <property type="entry name" value="EF_Hand_1_Ca_BS"/>
</dbReference>
<name>A0A0N5A2Z9_PARTI</name>
<dbReference type="AlphaFoldDB" id="A0A0N5A2Z9"/>
<organism evidence="4 5">
    <name type="scientific">Parastrongyloides trichosuri</name>
    <name type="common">Possum-specific nematode worm</name>
    <dbReference type="NCBI Taxonomy" id="131310"/>
    <lineage>
        <taxon>Eukaryota</taxon>
        <taxon>Metazoa</taxon>
        <taxon>Ecdysozoa</taxon>
        <taxon>Nematoda</taxon>
        <taxon>Chromadorea</taxon>
        <taxon>Rhabditida</taxon>
        <taxon>Tylenchina</taxon>
        <taxon>Panagrolaimomorpha</taxon>
        <taxon>Strongyloidoidea</taxon>
        <taxon>Strongyloididae</taxon>
        <taxon>Parastrongyloides</taxon>
    </lineage>
</organism>
<accession>A0A0N5A2Z9</accession>
<evidence type="ECO:0000259" key="3">
    <source>
        <dbReference type="Pfam" id="PF13202"/>
    </source>
</evidence>
<feature type="signal peptide" evidence="2">
    <location>
        <begin position="1"/>
        <end position="16"/>
    </location>
</feature>
<evidence type="ECO:0000313" key="4">
    <source>
        <dbReference type="Proteomes" id="UP000038045"/>
    </source>
</evidence>
<reference evidence="5" key="1">
    <citation type="submission" date="2017-02" db="UniProtKB">
        <authorList>
            <consortium name="WormBaseParasite"/>
        </authorList>
    </citation>
    <scope>IDENTIFICATION</scope>
</reference>
<dbReference type="Gene3D" id="1.10.238.10">
    <property type="entry name" value="EF-hand"/>
    <property type="match status" value="1"/>
</dbReference>
<dbReference type="InterPro" id="IPR002048">
    <property type="entry name" value="EF_hand_dom"/>
</dbReference>
<dbReference type="WBParaSite" id="PTRK_0001600900.1">
    <property type="protein sequence ID" value="PTRK_0001600900.1"/>
    <property type="gene ID" value="PTRK_0001600900"/>
</dbReference>
<dbReference type="Pfam" id="PF13202">
    <property type="entry name" value="EF-hand_5"/>
    <property type="match status" value="1"/>
</dbReference>
<feature type="chain" id="PRO_5005892577" evidence="2">
    <location>
        <begin position="17"/>
        <end position="255"/>
    </location>
</feature>
<evidence type="ECO:0000256" key="2">
    <source>
        <dbReference type="SAM" id="SignalP"/>
    </source>
</evidence>
<evidence type="ECO:0000256" key="1">
    <source>
        <dbReference type="ARBA" id="ARBA00022837"/>
    </source>
</evidence>
<keyword evidence="2" id="KW-0732">Signal</keyword>
<sequence length="255" mass="29938">MYVILVTIISLGLIHCYDSFLLQNCYNLSCPPEDEQLFFLREIFNILDVNGDNETDFDEIYSKQLKPLNIKDPNTIVNGKKYGDVFKSLLEWMETMDMNKDGKVTWGELVSKQKDIFKYIKIKGGPSTLGDYVYTEDEKYEIEPYLTKYLLLFGNNGENLIINDSFCDHFKENNNLLCHPEIKDNDKFILTLSTFKKYVSLVDKNNDSIVTFCEFYDYEKMNKNNNDELKAFVIINEITKNSIPRMNNTKMHYEL</sequence>
<protein>
    <submittedName>
        <fullName evidence="5">EF-hand domain-containing protein</fullName>
    </submittedName>
</protein>
<dbReference type="GO" id="GO:0005509">
    <property type="term" value="F:calcium ion binding"/>
    <property type="evidence" value="ECO:0007669"/>
    <property type="project" value="InterPro"/>
</dbReference>
<feature type="domain" description="EF-hand" evidence="3">
    <location>
        <begin position="92"/>
        <end position="109"/>
    </location>
</feature>
<dbReference type="SUPFAM" id="SSF47473">
    <property type="entry name" value="EF-hand"/>
    <property type="match status" value="1"/>
</dbReference>
<dbReference type="Proteomes" id="UP000038045">
    <property type="component" value="Unplaced"/>
</dbReference>
<proteinExistence type="predicted"/>
<evidence type="ECO:0000313" key="5">
    <source>
        <dbReference type="WBParaSite" id="PTRK_0001600900.1"/>
    </source>
</evidence>